<feature type="domain" description="M23ase beta-sheet core" evidence="4">
    <location>
        <begin position="280"/>
        <end position="374"/>
    </location>
</feature>
<evidence type="ECO:0000259" key="5">
    <source>
        <dbReference type="Pfam" id="PF24568"/>
    </source>
</evidence>
<feature type="chain" id="PRO_5038413573" evidence="3">
    <location>
        <begin position="23"/>
        <end position="382"/>
    </location>
</feature>
<evidence type="ECO:0000256" key="3">
    <source>
        <dbReference type="SAM" id="SignalP"/>
    </source>
</evidence>
<feature type="coiled-coil region" evidence="2">
    <location>
        <begin position="162"/>
        <end position="245"/>
    </location>
</feature>
<dbReference type="Proteomes" id="UP000245793">
    <property type="component" value="Unassembled WGS sequence"/>
</dbReference>
<dbReference type="SUPFAM" id="SSF58042">
    <property type="entry name" value="Outer membrane lipoprotein"/>
    <property type="match status" value="1"/>
</dbReference>
<dbReference type="Pfam" id="PF01551">
    <property type="entry name" value="Peptidase_M23"/>
    <property type="match status" value="1"/>
</dbReference>
<dbReference type="AlphaFoldDB" id="A0A2U1E5Y1"/>
<comment type="caution">
    <text evidence="6">The sequence shown here is derived from an EMBL/GenBank/DDBJ whole genome shotgun (WGS) entry which is preliminary data.</text>
</comment>
<dbReference type="PANTHER" id="PTHR21666">
    <property type="entry name" value="PEPTIDASE-RELATED"/>
    <property type="match status" value="1"/>
</dbReference>
<keyword evidence="7" id="KW-1185">Reference proteome</keyword>
<dbReference type="InterPro" id="IPR016047">
    <property type="entry name" value="M23ase_b-sheet_dom"/>
</dbReference>
<name>A0A2U1E5Y1_9FIRM</name>
<dbReference type="RefSeq" id="WP_116479789.1">
    <property type="nucleotide sequence ID" value="NZ_QEKV01000002.1"/>
</dbReference>
<keyword evidence="1 3" id="KW-0732">Signal</keyword>
<organism evidence="6 7">
    <name type="scientific">Ezakiella coagulans</name>
    <dbReference type="NCBI Taxonomy" id="46507"/>
    <lineage>
        <taxon>Bacteria</taxon>
        <taxon>Bacillati</taxon>
        <taxon>Bacillota</taxon>
        <taxon>Tissierellia</taxon>
        <taxon>Ezakiella</taxon>
    </lineage>
</organism>
<dbReference type="CDD" id="cd12797">
    <property type="entry name" value="M23_peptidase"/>
    <property type="match status" value="1"/>
</dbReference>
<dbReference type="InterPro" id="IPR057309">
    <property type="entry name" value="PcsB_CC"/>
</dbReference>
<dbReference type="Gene3D" id="6.10.250.3150">
    <property type="match status" value="1"/>
</dbReference>
<reference evidence="6 7" key="1">
    <citation type="submission" date="2018-04" db="EMBL/GenBank/DDBJ databases">
        <title>Genomic Encyclopedia of Type Strains, Phase IV (KMG-IV): sequencing the most valuable type-strain genomes for metagenomic binning, comparative biology and taxonomic classification.</title>
        <authorList>
            <person name="Goeker M."/>
        </authorList>
    </citation>
    <scope>NUCLEOTIDE SEQUENCE [LARGE SCALE GENOMIC DNA]</scope>
    <source>
        <strain evidence="6 7">DSM 20705</strain>
    </source>
</reference>
<proteinExistence type="predicted"/>
<dbReference type="PANTHER" id="PTHR21666:SF270">
    <property type="entry name" value="MUREIN HYDROLASE ACTIVATOR ENVC"/>
    <property type="match status" value="1"/>
</dbReference>
<evidence type="ECO:0000256" key="1">
    <source>
        <dbReference type="ARBA" id="ARBA00022729"/>
    </source>
</evidence>
<evidence type="ECO:0000313" key="7">
    <source>
        <dbReference type="Proteomes" id="UP000245793"/>
    </source>
</evidence>
<gene>
    <name evidence="6" type="ORF">C7381_102244</name>
</gene>
<feature type="domain" description="Peptidoglycan hydrolase PcsB coiled-coil" evidence="5">
    <location>
        <begin position="95"/>
        <end position="168"/>
    </location>
</feature>
<sequence length="382" mass="42501">MKRITAFLLAIFLVFGTVTTSAITEKEYREKRERLKNKIKQNNDKNKEAESIIGVEEKNIKSLDAEIRNKQSEIDSLSNDISVSEGNINAAKEEIDAMNQRLAEKEKLFTKRVRAMYMRGNVGYLSVLLNSKNIHDYLSNQSLVQLLLKQDQDLIKYISVGKEEVEAKKAEIEKEVEGLNQKKGAIEVAKQEQQKILNEKSNYIISLRQSVKQREKENEEFERDQKKLESEIQAARRKYSAQMKSVKYTGGKVGWPLAAYSRISSGYGYRGDPLGGRVAFHSGIDIPAPMGTSVLAGESGVVIYAGWMGSYGNLVVIQHSGALSTAYGHNSAIVVRVGQIVQKGQVVAKIGSTGRSTGPHCHYEVRINGRAVNPLGYVGRSS</sequence>
<protein>
    <submittedName>
        <fullName evidence="6">Septal ring factor EnvC (AmiA/AmiB activator)</fullName>
    </submittedName>
</protein>
<evidence type="ECO:0000259" key="4">
    <source>
        <dbReference type="Pfam" id="PF01551"/>
    </source>
</evidence>
<feature type="signal peptide" evidence="3">
    <location>
        <begin position="1"/>
        <end position="22"/>
    </location>
</feature>
<accession>A0A2U1E5Y1</accession>
<keyword evidence="2" id="KW-0175">Coiled coil</keyword>
<dbReference type="Pfam" id="PF24568">
    <property type="entry name" value="CC_PcsB"/>
    <property type="match status" value="1"/>
</dbReference>
<feature type="coiled-coil region" evidence="2">
    <location>
        <begin position="25"/>
        <end position="108"/>
    </location>
</feature>
<evidence type="ECO:0000256" key="2">
    <source>
        <dbReference type="SAM" id="Coils"/>
    </source>
</evidence>
<dbReference type="InterPro" id="IPR011055">
    <property type="entry name" value="Dup_hybrid_motif"/>
</dbReference>
<dbReference type="InterPro" id="IPR050570">
    <property type="entry name" value="Cell_wall_metabolism_enzyme"/>
</dbReference>
<dbReference type="Gene3D" id="2.70.70.10">
    <property type="entry name" value="Glucose Permease (Domain IIA)"/>
    <property type="match status" value="1"/>
</dbReference>
<dbReference type="GO" id="GO:0004222">
    <property type="term" value="F:metalloendopeptidase activity"/>
    <property type="evidence" value="ECO:0007669"/>
    <property type="project" value="TreeGrafter"/>
</dbReference>
<dbReference type="FunFam" id="2.70.70.10:FF:000006">
    <property type="entry name" value="M23 family peptidase"/>
    <property type="match status" value="1"/>
</dbReference>
<dbReference type="SUPFAM" id="SSF51261">
    <property type="entry name" value="Duplicated hybrid motif"/>
    <property type="match status" value="1"/>
</dbReference>
<evidence type="ECO:0000313" key="6">
    <source>
        <dbReference type="EMBL" id="PVY95353.1"/>
    </source>
</evidence>
<dbReference type="EMBL" id="QEKV01000002">
    <property type="protein sequence ID" value="PVY95353.1"/>
    <property type="molecule type" value="Genomic_DNA"/>
</dbReference>